<dbReference type="InterPro" id="IPR035398">
    <property type="entry name" value="Bac_rhamnosid_C"/>
</dbReference>
<dbReference type="InterPro" id="IPR035396">
    <property type="entry name" value="Bac_rhamnosid6H"/>
</dbReference>
<dbReference type="Gene3D" id="2.60.120.560">
    <property type="entry name" value="Exo-inulinase, domain 1"/>
    <property type="match status" value="1"/>
</dbReference>
<evidence type="ECO:0000259" key="2">
    <source>
        <dbReference type="Pfam" id="PF17390"/>
    </source>
</evidence>
<feature type="domain" description="Alpha-L-rhamnosidase six-hairpin glycosidase" evidence="1">
    <location>
        <begin position="346"/>
        <end position="684"/>
    </location>
</feature>
<accession>A0A2V1E0Y7</accession>
<dbReference type="Pfam" id="PF17390">
    <property type="entry name" value="Bac_rhamnosid_C"/>
    <property type="match status" value="1"/>
</dbReference>
<proteinExistence type="predicted"/>
<dbReference type="EMBL" id="KZ805333">
    <property type="protein sequence ID" value="PVI03304.1"/>
    <property type="molecule type" value="Genomic_DNA"/>
</dbReference>
<dbReference type="Gene3D" id="2.60.420.10">
    <property type="entry name" value="Maltose phosphorylase, domain 3"/>
    <property type="match status" value="1"/>
</dbReference>
<keyword evidence="3" id="KW-0378">Hydrolase</keyword>
<dbReference type="GO" id="GO:0016787">
    <property type="term" value="F:hydrolase activity"/>
    <property type="evidence" value="ECO:0007669"/>
    <property type="project" value="UniProtKB-KW"/>
</dbReference>
<dbReference type="STRING" id="97972.A0A2V1E0Y7"/>
<evidence type="ECO:0000313" key="4">
    <source>
        <dbReference type="Proteomes" id="UP000244855"/>
    </source>
</evidence>
<dbReference type="OrthoDB" id="10036721at2759"/>
<dbReference type="InterPro" id="IPR008928">
    <property type="entry name" value="6-hairpin_glycosidase_sf"/>
</dbReference>
<dbReference type="PANTHER" id="PTHR34987:SF4">
    <property type="entry name" value="ALPHA-L-RHAMNOSIDASE C-TERMINAL DOMAIN-CONTAINING PROTEIN"/>
    <property type="match status" value="1"/>
</dbReference>
<dbReference type="InterPro" id="IPR012341">
    <property type="entry name" value="6hp_glycosidase-like_sf"/>
</dbReference>
<name>A0A2V1E0Y7_9PLEO</name>
<organism evidence="3 4">
    <name type="scientific">Periconia macrospinosa</name>
    <dbReference type="NCBI Taxonomy" id="97972"/>
    <lineage>
        <taxon>Eukaryota</taxon>
        <taxon>Fungi</taxon>
        <taxon>Dikarya</taxon>
        <taxon>Ascomycota</taxon>
        <taxon>Pezizomycotina</taxon>
        <taxon>Dothideomycetes</taxon>
        <taxon>Pleosporomycetidae</taxon>
        <taxon>Pleosporales</taxon>
        <taxon>Massarineae</taxon>
        <taxon>Periconiaceae</taxon>
        <taxon>Periconia</taxon>
    </lineage>
</organism>
<reference evidence="3 4" key="1">
    <citation type="journal article" date="2018" name="Sci. Rep.">
        <title>Comparative genomics provides insights into the lifestyle and reveals functional heterogeneity of dark septate endophytic fungi.</title>
        <authorList>
            <person name="Knapp D.G."/>
            <person name="Nemeth J.B."/>
            <person name="Barry K."/>
            <person name="Hainaut M."/>
            <person name="Henrissat B."/>
            <person name="Johnson J."/>
            <person name="Kuo A."/>
            <person name="Lim J.H.P."/>
            <person name="Lipzen A."/>
            <person name="Nolan M."/>
            <person name="Ohm R.A."/>
            <person name="Tamas L."/>
            <person name="Grigoriev I.V."/>
            <person name="Spatafora J.W."/>
            <person name="Nagy L.G."/>
            <person name="Kovacs G.M."/>
        </authorList>
    </citation>
    <scope>NUCLEOTIDE SEQUENCE [LARGE SCALE GENOMIC DNA]</scope>
    <source>
        <strain evidence="3 4">DSE2036</strain>
    </source>
</reference>
<feature type="domain" description="Alpha-L-rhamnosidase C-terminal" evidence="2">
    <location>
        <begin position="687"/>
        <end position="757"/>
    </location>
</feature>
<dbReference type="SUPFAM" id="SSF48208">
    <property type="entry name" value="Six-hairpin glycosidases"/>
    <property type="match status" value="1"/>
</dbReference>
<dbReference type="AlphaFoldDB" id="A0A2V1E0Y7"/>
<evidence type="ECO:0000313" key="3">
    <source>
        <dbReference type="EMBL" id="PVI03304.1"/>
    </source>
</evidence>
<gene>
    <name evidence="3" type="ORF">DM02DRAFT_716942</name>
</gene>
<dbReference type="Proteomes" id="UP000244855">
    <property type="component" value="Unassembled WGS sequence"/>
</dbReference>
<sequence>MRLSTTAILATVFGSNDTITIKGDTTAPGVVVLDYGSNVEGHPTFQIVSTTGDTSKLEITYSETRAVLDSFYMSDGPLGLAAAMDTYRVNQYNITGPMVHTNRLIQGGFRYQKLNISTVGELVLQNIGVKPTIPATPLDQLPGYFETSDEELNRIWRVGARTIQLNDIPANSIPPFWQVSSEGSLVESQAPQVLSSARAATLMQFQLAFDVKPIVKGLGFSVLADTLNEGIYISCDITNGSITAYFGSTDGSAPLASAVLPSNVTLGAWHKVEAIVNMTEIAVSIDNVSVLQFSQTSAFAGSFGLGASFGHSAMFRNLSAATLTGEPIYSASLTDDSFLPDFLMGTNPKDITVDGSKRDRIAYAGDLDIALISSLASTYGVGYVKGTLDLIGSYQLTPGFFAPTAKIQQEPLSAPIDANITGLIGYSLNLLTAAANFYKRTGDADIPKVWGPRAMRMLDWTHSQVLPESGLFNISSAALGGDWNYYDPSQIGIVTKFNMIYAYALQECISLLEDASIDTEPYLSRLDSLRTGINSNLWSNELDSYYLSQSVENGFGQDSNALAILAGVTTSNHTSSDVLNTLEQLSTPKGPLAFSQGAIEAGFSEFISPYASAYHLRAAFENQDVETVMSLLKSLWAPMTDPKGANYTGCFWETLDATGAPALGRTTSLCHAWAAGPTGVLSEHVLGVKPVAPGYSEWRIAPLTLGLEWAWGRFPVPEGEITIAWNATGGVINKMEIMSPYGTKGTVALPCEEGKCDGGTFKVNGQTVTTNGTFPVTGGKPFAISFDK</sequence>
<dbReference type="Pfam" id="PF17389">
    <property type="entry name" value="Bac_rhamnosid6H"/>
    <property type="match status" value="1"/>
</dbReference>
<dbReference type="GO" id="GO:0005975">
    <property type="term" value="P:carbohydrate metabolic process"/>
    <property type="evidence" value="ECO:0007669"/>
    <property type="project" value="InterPro"/>
</dbReference>
<dbReference type="PANTHER" id="PTHR34987">
    <property type="entry name" value="C, PUTATIVE (AFU_ORTHOLOGUE AFUA_3G02880)-RELATED"/>
    <property type="match status" value="1"/>
</dbReference>
<dbReference type="Gene3D" id="1.50.10.10">
    <property type="match status" value="1"/>
</dbReference>
<keyword evidence="4" id="KW-1185">Reference proteome</keyword>
<protein>
    <submittedName>
        <fullName evidence="3">Glycoside hydrolase family 78 protein</fullName>
    </submittedName>
</protein>
<evidence type="ECO:0000259" key="1">
    <source>
        <dbReference type="Pfam" id="PF17389"/>
    </source>
</evidence>